<dbReference type="Proteomes" id="UP000292262">
    <property type="component" value="Unassembled WGS sequence"/>
</dbReference>
<gene>
    <name evidence="1" type="ORF">EV197_3322</name>
</gene>
<organism evidence="1 2">
    <name type="scientific">Aquimarina brevivitae</name>
    <dbReference type="NCBI Taxonomy" id="323412"/>
    <lineage>
        <taxon>Bacteria</taxon>
        <taxon>Pseudomonadati</taxon>
        <taxon>Bacteroidota</taxon>
        <taxon>Flavobacteriia</taxon>
        <taxon>Flavobacteriales</taxon>
        <taxon>Flavobacteriaceae</taxon>
        <taxon>Aquimarina</taxon>
    </lineage>
</organism>
<sequence>MGRFYHYKLDYCEIFVLENVLVKQIEEGEIISADHVDELIRIIDKHFKDKPVVYLSNRTFSYSVDPLVYKEASKIKQLIGIGIIVSEEQNVNTAHFEGKFYDRDFNVFRNFDDAMIWSNSLLQKNR</sequence>
<dbReference type="OrthoDB" id="1144359at2"/>
<name>A0A4Q7NUJ7_9FLAO</name>
<accession>A0A4Q7NUJ7</accession>
<keyword evidence="2" id="KW-1185">Reference proteome</keyword>
<dbReference type="AlphaFoldDB" id="A0A4Q7NUJ7"/>
<protein>
    <recommendedName>
        <fullName evidence="3">SpoIIAA-like protein</fullName>
    </recommendedName>
</protein>
<comment type="caution">
    <text evidence="1">The sequence shown here is derived from an EMBL/GenBank/DDBJ whole genome shotgun (WGS) entry which is preliminary data.</text>
</comment>
<evidence type="ECO:0008006" key="3">
    <source>
        <dbReference type="Google" id="ProtNLM"/>
    </source>
</evidence>
<evidence type="ECO:0000313" key="1">
    <source>
        <dbReference type="EMBL" id="RZS90528.1"/>
    </source>
</evidence>
<dbReference type="RefSeq" id="WP_130287827.1">
    <property type="nucleotide sequence ID" value="NZ_SGXE01000007.1"/>
</dbReference>
<reference evidence="1 2" key="1">
    <citation type="submission" date="2019-02" db="EMBL/GenBank/DDBJ databases">
        <title>Genomic Encyclopedia of Type Strains, Phase IV (KMG-IV): sequencing the most valuable type-strain genomes for metagenomic binning, comparative biology and taxonomic classification.</title>
        <authorList>
            <person name="Goeker M."/>
        </authorList>
    </citation>
    <scope>NUCLEOTIDE SEQUENCE [LARGE SCALE GENOMIC DNA]</scope>
    <source>
        <strain evidence="1 2">DSM 17196</strain>
    </source>
</reference>
<dbReference type="EMBL" id="SGXE01000007">
    <property type="protein sequence ID" value="RZS90528.1"/>
    <property type="molecule type" value="Genomic_DNA"/>
</dbReference>
<proteinExistence type="predicted"/>
<evidence type="ECO:0000313" key="2">
    <source>
        <dbReference type="Proteomes" id="UP000292262"/>
    </source>
</evidence>